<proteinExistence type="predicted"/>
<name>A0AAW0T6W7_SCYPA</name>
<reference evidence="2 3" key="1">
    <citation type="submission" date="2023-03" db="EMBL/GenBank/DDBJ databases">
        <title>High-quality genome of Scylla paramamosain provides insights in environmental adaptation.</title>
        <authorList>
            <person name="Zhang L."/>
        </authorList>
    </citation>
    <scope>NUCLEOTIDE SEQUENCE [LARGE SCALE GENOMIC DNA]</scope>
    <source>
        <strain evidence="2">LZ_2023a</strain>
        <tissue evidence="2">Muscle</tissue>
    </source>
</reference>
<sequence>MAVPSGVCTCTFIRAGIVLIVAVDFVSGWWGLKRDHARGVAMGVVVGVVVSDAKGLGALAVVASTELQRSSTVYHDAHSHDVHSYDPHSYTYHK</sequence>
<protein>
    <submittedName>
        <fullName evidence="2">Uncharacterized protein</fullName>
    </submittedName>
</protein>
<keyword evidence="3" id="KW-1185">Reference proteome</keyword>
<keyword evidence="1" id="KW-0472">Membrane</keyword>
<feature type="transmembrane region" description="Helical" evidence="1">
    <location>
        <begin position="12"/>
        <end position="32"/>
    </location>
</feature>
<evidence type="ECO:0000313" key="3">
    <source>
        <dbReference type="Proteomes" id="UP001487740"/>
    </source>
</evidence>
<dbReference type="Proteomes" id="UP001487740">
    <property type="component" value="Unassembled WGS sequence"/>
</dbReference>
<organism evidence="2 3">
    <name type="scientific">Scylla paramamosain</name>
    <name type="common">Mud crab</name>
    <dbReference type="NCBI Taxonomy" id="85552"/>
    <lineage>
        <taxon>Eukaryota</taxon>
        <taxon>Metazoa</taxon>
        <taxon>Ecdysozoa</taxon>
        <taxon>Arthropoda</taxon>
        <taxon>Crustacea</taxon>
        <taxon>Multicrustacea</taxon>
        <taxon>Malacostraca</taxon>
        <taxon>Eumalacostraca</taxon>
        <taxon>Eucarida</taxon>
        <taxon>Decapoda</taxon>
        <taxon>Pleocyemata</taxon>
        <taxon>Brachyura</taxon>
        <taxon>Eubrachyura</taxon>
        <taxon>Portunoidea</taxon>
        <taxon>Portunidae</taxon>
        <taxon>Portuninae</taxon>
        <taxon>Scylla</taxon>
    </lineage>
</organism>
<dbReference type="EMBL" id="JARAKH010000037">
    <property type="protein sequence ID" value="KAK8383374.1"/>
    <property type="molecule type" value="Genomic_DNA"/>
</dbReference>
<evidence type="ECO:0000313" key="2">
    <source>
        <dbReference type="EMBL" id="KAK8383374.1"/>
    </source>
</evidence>
<keyword evidence="1" id="KW-1133">Transmembrane helix</keyword>
<gene>
    <name evidence="2" type="ORF">O3P69_019033</name>
</gene>
<evidence type="ECO:0000256" key="1">
    <source>
        <dbReference type="SAM" id="Phobius"/>
    </source>
</evidence>
<comment type="caution">
    <text evidence="2">The sequence shown here is derived from an EMBL/GenBank/DDBJ whole genome shotgun (WGS) entry which is preliminary data.</text>
</comment>
<accession>A0AAW0T6W7</accession>
<keyword evidence="1" id="KW-0812">Transmembrane</keyword>
<dbReference type="AlphaFoldDB" id="A0AAW0T6W7"/>